<reference evidence="2" key="1">
    <citation type="submission" date="2023-08" db="EMBL/GenBank/DDBJ databases">
        <authorList>
            <person name="Audoor S."/>
            <person name="Bilcke G."/>
        </authorList>
    </citation>
    <scope>NUCLEOTIDE SEQUENCE</scope>
</reference>
<protein>
    <recommendedName>
        <fullName evidence="4">EamA domain-containing protein</fullName>
    </recommendedName>
</protein>
<sequence>MGAKPSTMKRTQSAAFGRLRIDSPRIVTPGSVKQSLTRRRELRAQQVGTGPAALIRPGSQSGLAETSPLLIQPHQQQVGRELGATENQFMATPESPALMVWIVPALCCAMAYALYNIFIKKGSSHINPVLGGVILQLVAALLGGCLLTFLILQETHKGGDVGNIVAFDKEGIFWAVLAGLAVGTAEIVSFLVSSMGVQAMQSIPVIIGGSVLFGTVIGALALHEDLSMRGWGGVVLISIGISLVGLDSEGEMH</sequence>
<comment type="caution">
    <text evidence="2">The sequence shown here is derived from an EMBL/GenBank/DDBJ whole genome shotgun (WGS) entry which is preliminary data.</text>
</comment>
<keyword evidence="3" id="KW-1185">Reference proteome</keyword>
<feature type="transmembrane region" description="Helical" evidence="1">
    <location>
        <begin position="98"/>
        <end position="118"/>
    </location>
</feature>
<evidence type="ECO:0000313" key="3">
    <source>
        <dbReference type="Proteomes" id="UP001295423"/>
    </source>
</evidence>
<feature type="transmembrane region" description="Helical" evidence="1">
    <location>
        <begin position="172"/>
        <end position="191"/>
    </location>
</feature>
<evidence type="ECO:0008006" key="4">
    <source>
        <dbReference type="Google" id="ProtNLM"/>
    </source>
</evidence>
<gene>
    <name evidence="2" type="ORF">CYCCA115_LOCUS4618</name>
</gene>
<evidence type="ECO:0000313" key="2">
    <source>
        <dbReference type="EMBL" id="CAJ1935283.1"/>
    </source>
</evidence>
<dbReference type="EMBL" id="CAKOGP040000446">
    <property type="protein sequence ID" value="CAJ1935283.1"/>
    <property type="molecule type" value="Genomic_DNA"/>
</dbReference>
<evidence type="ECO:0000256" key="1">
    <source>
        <dbReference type="SAM" id="Phobius"/>
    </source>
</evidence>
<organism evidence="2 3">
    <name type="scientific">Cylindrotheca closterium</name>
    <dbReference type="NCBI Taxonomy" id="2856"/>
    <lineage>
        <taxon>Eukaryota</taxon>
        <taxon>Sar</taxon>
        <taxon>Stramenopiles</taxon>
        <taxon>Ochrophyta</taxon>
        <taxon>Bacillariophyta</taxon>
        <taxon>Bacillariophyceae</taxon>
        <taxon>Bacillariophycidae</taxon>
        <taxon>Bacillariales</taxon>
        <taxon>Bacillariaceae</taxon>
        <taxon>Cylindrotheca</taxon>
    </lineage>
</organism>
<accession>A0AAD2FJA7</accession>
<dbReference type="Proteomes" id="UP001295423">
    <property type="component" value="Unassembled WGS sequence"/>
</dbReference>
<keyword evidence="1" id="KW-0472">Membrane</keyword>
<proteinExistence type="predicted"/>
<dbReference type="SUPFAM" id="SSF103481">
    <property type="entry name" value="Multidrug resistance efflux transporter EmrE"/>
    <property type="match status" value="1"/>
</dbReference>
<name>A0AAD2FJA7_9STRA</name>
<keyword evidence="1" id="KW-0812">Transmembrane</keyword>
<dbReference type="InterPro" id="IPR037185">
    <property type="entry name" value="EmrE-like"/>
</dbReference>
<feature type="transmembrane region" description="Helical" evidence="1">
    <location>
        <begin position="228"/>
        <end position="246"/>
    </location>
</feature>
<feature type="transmembrane region" description="Helical" evidence="1">
    <location>
        <begin position="130"/>
        <end position="152"/>
    </location>
</feature>
<dbReference type="AlphaFoldDB" id="A0AAD2FJA7"/>
<feature type="transmembrane region" description="Helical" evidence="1">
    <location>
        <begin position="203"/>
        <end position="222"/>
    </location>
</feature>
<keyword evidence="1" id="KW-1133">Transmembrane helix</keyword>